<keyword evidence="2" id="KW-0812">Transmembrane</keyword>
<protein>
    <recommendedName>
        <fullName evidence="5">DUF883 domain-containing protein</fullName>
    </recommendedName>
</protein>
<dbReference type="KEGG" id="rei:IE4771_CH03678"/>
<sequence length="112" mass="12006">MPANTDDIRTSVSKDIAALQQEVSRLQKMISAQSAEAYYEVRGRAGKAYDEALPRAKNAVAQIRAEGAAAAGAAREHPAATTTALVLAGAVGFLFGYLLSGSPQPQHRHWWR</sequence>
<dbReference type="EMBL" id="CP006986">
    <property type="protein sequence ID" value="AIC28750.1"/>
    <property type="molecule type" value="Genomic_DNA"/>
</dbReference>
<evidence type="ECO:0000313" key="3">
    <source>
        <dbReference type="EMBL" id="AIC28750.1"/>
    </source>
</evidence>
<keyword evidence="2" id="KW-0472">Membrane</keyword>
<dbReference type="Proteomes" id="UP000027180">
    <property type="component" value="Chromosome"/>
</dbReference>
<organism evidence="3 4">
    <name type="scientific">Rhizobium etli bv. mimosae str. IE4771</name>
    <dbReference type="NCBI Taxonomy" id="1432050"/>
    <lineage>
        <taxon>Bacteria</taxon>
        <taxon>Pseudomonadati</taxon>
        <taxon>Pseudomonadota</taxon>
        <taxon>Alphaproteobacteria</taxon>
        <taxon>Hyphomicrobiales</taxon>
        <taxon>Rhizobiaceae</taxon>
        <taxon>Rhizobium/Agrobacterium group</taxon>
        <taxon>Rhizobium</taxon>
    </lineage>
</organism>
<reference evidence="3 4" key="1">
    <citation type="submission" date="2013-12" db="EMBL/GenBank/DDBJ databases">
        <title>Complete genome sequence of Rhizobium etli bv. mimosae IE4771.</title>
        <authorList>
            <person name="Bustos P."/>
            <person name="Santamaria R.I."/>
            <person name="Lozano L."/>
            <person name="Ormeno-Orrillo E."/>
            <person name="Rogel M.A."/>
            <person name="Romero D."/>
            <person name="Cevallos M.A."/>
            <person name="Martinez-Romero E."/>
            <person name="Gonzalez V."/>
        </authorList>
    </citation>
    <scope>NUCLEOTIDE SEQUENCE [LARGE SCALE GENOMIC DNA]</scope>
    <source>
        <strain evidence="3 4">IE4771</strain>
    </source>
</reference>
<name>A0A060I9P3_RHIET</name>
<dbReference type="OrthoDB" id="8404102at2"/>
<proteinExistence type="predicted"/>
<feature type="transmembrane region" description="Helical" evidence="2">
    <location>
        <begin position="79"/>
        <end position="99"/>
    </location>
</feature>
<evidence type="ECO:0000313" key="4">
    <source>
        <dbReference type="Proteomes" id="UP000027180"/>
    </source>
</evidence>
<keyword evidence="2" id="KW-1133">Transmembrane helix</keyword>
<feature type="coiled-coil region" evidence="1">
    <location>
        <begin position="9"/>
        <end position="36"/>
    </location>
</feature>
<evidence type="ECO:0008006" key="5">
    <source>
        <dbReference type="Google" id="ProtNLM"/>
    </source>
</evidence>
<evidence type="ECO:0000256" key="2">
    <source>
        <dbReference type="SAM" id="Phobius"/>
    </source>
</evidence>
<dbReference type="AlphaFoldDB" id="A0A060I9P3"/>
<evidence type="ECO:0000256" key="1">
    <source>
        <dbReference type="SAM" id="Coils"/>
    </source>
</evidence>
<dbReference type="HOGENOM" id="CLU_2143797_0_0_5"/>
<dbReference type="RefSeq" id="WP_038690967.1">
    <property type="nucleotide sequence ID" value="NZ_CP006986.1"/>
</dbReference>
<accession>A0A060I9P3</accession>
<keyword evidence="1" id="KW-0175">Coiled coil</keyword>
<gene>
    <name evidence="3" type="ORF">IE4771_CH03678</name>
</gene>